<accession>A0AA86VII7</accession>
<keyword evidence="2" id="KW-1185">Reference proteome</keyword>
<name>A0AA86VII7_9FABA</name>
<dbReference type="EMBL" id="OY731404">
    <property type="protein sequence ID" value="CAJ1967816.1"/>
    <property type="molecule type" value="Genomic_DNA"/>
</dbReference>
<dbReference type="AlphaFoldDB" id="A0AA86VII7"/>
<dbReference type="Proteomes" id="UP001189624">
    <property type="component" value="Chromosome 7"/>
</dbReference>
<organism evidence="1 2">
    <name type="scientific">Sphenostylis stenocarpa</name>
    <dbReference type="NCBI Taxonomy" id="92480"/>
    <lineage>
        <taxon>Eukaryota</taxon>
        <taxon>Viridiplantae</taxon>
        <taxon>Streptophyta</taxon>
        <taxon>Embryophyta</taxon>
        <taxon>Tracheophyta</taxon>
        <taxon>Spermatophyta</taxon>
        <taxon>Magnoliopsida</taxon>
        <taxon>eudicotyledons</taxon>
        <taxon>Gunneridae</taxon>
        <taxon>Pentapetalae</taxon>
        <taxon>rosids</taxon>
        <taxon>fabids</taxon>
        <taxon>Fabales</taxon>
        <taxon>Fabaceae</taxon>
        <taxon>Papilionoideae</taxon>
        <taxon>50 kb inversion clade</taxon>
        <taxon>NPAAA clade</taxon>
        <taxon>indigoferoid/millettioid clade</taxon>
        <taxon>Phaseoleae</taxon>
        <taxon>Sphenostylis</taxon>
    </lineage>
</organism>
<evidence type="ECO:0000313" key="1">
    <source>
        <dbReference type="EMBL" id="CAJ1967816.1"/>
    </source>
</evidence>
<dbReference type="Gramene" id="rna-AYBTSS11_LOCUS21384">
    <property type="protein sequence ID" value="CAJ1967816.1"/>
    <property type="gene ID" value="gene-AYBTSS11_LOCUS21384"/>
</dbReference>
<sequence>MGTGGGAAVVREQCCSELMVTKNAGGSGRIGCMQCYTELVVMGNAASGDKTGCMQRRSRLQSKIVNFPANLRKPMPVHIGKVGIGTKPETNAYERRQAWGASSDKS</sequence>
<gene>
    <name evidence="1" type="ORF">AYBTSS11_LOCUS21384</name>
</gene>
<protein>
    <submittedName>
        <fullName evidence="1">Uncharacterized protein</fullName>
    </submittedName>
</protein>
<proteinExistence type="predicted"/>
<reference evidence="1" key="1">
    <citation type="submission" date="2023-10" db="EMBL/GenBank/DDBJ databases">
        <authorList>
            <person name="Domelevo Entfellner J.-B."/>
        </authorList>
    </citation>
    <scope>NUCLEOTIDE SEQUENCE</scope>
</reference>
<evidence type="ECO:0000313" key="2">
    <source>
        <dbReference type="Proteomes" id="UP001189624"/>
    </source>
</evidence>